<dbReference type="InterPro" id="IPR027417">
    <property type="entry name" value="P-loop_NTPase"/>
</dbReference>
<dbReference type="SUPFAM" id="SSF52540">
    <property type="entry name" value="P-loop containing nucleoside triphosphate hydrolases"/>
    <property type="match status" value="1"/>
</dbReference>
<gene>
    <name evidence="1" type="ORF">ACFQDP_21200</name>
</gene>
<dbReference type="EMBL" id="JBHSTT010000085">
    <property type="protein sequence ID" value="MFC6391828.1"/>
    <property type="molecule type" value="Genomic_DNA"/>
</dbReference>
<comment type="caution">
    <text evidence="1">The sequence shown here is derived from an EMBL/GenBank/DDBJ whole genome shotgun (WGS) entry which is preliminary data.</text>
</comment>
<sequence>MAEKKIFFMHMPKCAGSSIYDLFSSHYKVLGFAETFLPDIAALREATGEIDFVGGHIRIHDMMQIVGSDPNYRCFTIMRDPVEQLASHLCWIKRYNLDERRNDYGQLDLFTRRLVDELKLVDFADPGHLDHFLTHLPAKGLIYFDNMQSRYLLNEHRSEWKEWQPVTLNLTHHILENLSRFEFVGHMSRPERTLEMVRSRFFPQSDAISLPVTNVNTLEEKIDTGNPMIVDVLKKRLNVDLWLSREILHRIDNSQY</sequence>
<accession>A0ABW1WU73</accession>
<protein>
    <recommendedName>
        <fullName evidence="3">Sulfotransferase family protein</fullName>
    </recommendedName>
</protein>
<keyword evidence="2" id="KW-1185">Reference proteome</keyword>
<reference evidence="2" key="1">
    <citation type="journal article" date="2019" name="Int. J. Syst. Evol. Microbiol.">
        <title>The Global Catalogue of Microorganisms (GCM) 10K type strain sequencing project: providing services to taxonomists for standard genome sequencing and annotation.</title>
        <authorList>
            <consortium name="The Broad Institute Genomics Platform"/>
            <consortium name="The Broad Institute Genome Sequencing Center for Infectious Disease"/>
            <person name="Wu L."/>
            <person name="Ma J."/>
        </authorList>
    </citation>
    <scope>NUCLEOTIDE SEQUENCE [LARGE SCALE GENOMIC DNA]</scope>
    <source>
        <strain evidence="2">CCUG 36916</strain>
    </source>
</reference>
<evidence type="ECO:0000313" key="1">
    <source>
        <dbReference type="EMBL" id="MFC6391828.1"/>
    </source>
</evidence>
<dbReference type="Proteomes" id="UP001596237">
    <property type="component" value="Unassembled WGS sequence"/>
</dbReference>
<evidence type="ECO:0008006" key="3">
    <source>
        <dbReference type="Google" id="ProtNLM"/>
    </source>
</evidence>
<dbReference type="RefSeq" id="WP_192283868.1">
    <property type="nucleotide sequence ID" value="NZ_JBHSTT010000085.1"/>
</dbReference>
<evidence type="ECO:0000313" key="2">
    <source>
        <dbReference type="Proteomes" id="UP001596237"/>
    </source>
</evidence>
<proteinExistence type="predicted"/>
<name>A0ABW1WU73_9HYPH</name>
<organism evidence="1 2">
    <name type="scientific">Methylorubrum zatmanii</name>
    <dbReference type="NCBI Taxonomy" id="29429"/>
    <lineage>
        <taxon>Bacteria</taxon>
        <taxon>Pseudomonadati</taxon>
        <taxon>Pseudomonadota</taxon>
        <taxon>Alphaproteobacteria</taxon>
        <taxon>Hyphomicrobiales</taxon>
        <taxon>Methylobacteriaceae</taxon>
        <taxon>Methylorubrum</taxon>
    </lineage>
</organism>
<dbReference type="Gene3D" id="3.40.50.300">
    <property type="entry name" value="P-loop containing nucleotide triphosphate hydrolases"/>
    <property type="match status" value="1"/>
</dbReference>